<name>F4WVX2_ACREC</name>
<accession>F4WVX2</accession>
<dbReference type="AlphaFoldDB" id="F4WVX2"/>
<sequence>MERDLIEQAAQLNTREKYVAWEQQCDELIETGRAELSNAHDCRSARNNQRDDNSNHIEPQRFLEDASSAVLERARHCRKCESEHRVQCRRQRIGGSSDLTIAEENKFHTSSENESEMRNHDIHALFLRPPNGLLRILSIRAHLPMLAIVTFLSESSNKKIDLIGAVMSDFGLCYHLVMRSGGRMEVVLIAMSPHTQL</sequence>
<keyword evidence="2" id="KW-1185">Reference proteome</keyword>
<reference evidence="1" key="1">
    <citation type="submission" date="2011-02" db="EMBL/GenBank/DDBJ databases">
        <title>The genome of the leaf-cutting ant Acromyrmex echinatior suggests key adaptations to social evolution and fungus farming.</title>
        <authorList>
            <person name="Nygaard S."/>
            <person name="Zhang G."/>
        </authorList>
    </citation>
    <scope>NUCLEOTIDE SEQUENCE</scope>
</reference>
<evidence type="ECO:0000313" key="2">
    <source>
        <dbReference type="Proteomes" id="UP000007755"/>
    </source>
</evidence>
<evidence type="ECO:0000313" key="1">
    <source>
        <dbReference type="EMBL" id="EGI61653.1"/>
    </source>
</evidence>
<organism evidence="2">
    <name type="scientific">Acromyrmex echinatior</name>
    <name type="common">Panamanian leafcutter ant</name>
    <name type="synonym">Acromyrmex octospinosus echinatior</name>
    <dbReference type="NCBI Taxonomy" id="103372"/>
    <lineage>
        <taxon>Eukaryota</taxon>
        <taxon>Metazoa</taxon>
        <taxon>Ecdysozoa</taxon>
        <taxon>Arthropoda</taxon>
        <taxon>Hexapoda</taxon>
        <taxon>Insecta</taxon>
        <taxon>Pterygota</taxon>
        <taxon>Neoptera</taxon>
        <taxon>Endopterygota</taxon>
        <taxon>Hymenoptera</taxon>
        <taxon>Apocrita</taxon>
        <taxon>Aculeata</taxon>
        <taxon>Formicoidea</taxon>
        <taxon>Formicidae</taxon>
        <taxon>Myrmicinae</taxon>
        <taxon>Acromyrmex</taxon>
    </lineage>
</organism>
<dbReference type="InParanoid" id="F4WVX2"/>
<gene>
    <name evidence="1" type="ORF">G5I_10074</name>
</gene>
<dbReference type="Proteomes" id="UP000007755">
    <property type="component" value="Unassembled WGS sequence"/>
</dbReference>
<protein>
    <submittedName>
        <fullName evidence="1">Uncharacterized protein</fullName>
    </submittedName>
</protein>
<dbReference type="EMBL" id="GL888402">
    <property type="protein sequence ID" value="EGI61653.1"/>
    <property type="molecule type" value="Genomic_DNA"/>
</dbReference>
<proteinExistence type="predicted"/>